<gene>
    <name evidence="1" type="ORF">GCM10009576_099870</name>
</gene>
<proteinExistence type="predicted"/>
<dbReference type="Proteomes" id="UP001500033">
    <property type="component" value="Unassembled WGS sequence"/>
</dbReference>
<sequence>MIQLGVGNAKLTDLDHPDIARRTKVTHYYVAAQARLAESVGLPTPYLCGRYSKRVTSPRTQRDLPVVGGLMVVSKSRDCKVCLRRAEAGLQDS</sequence>
<reference evidence="1 2" key="1">
    <citation type="journal article" date="2019" name="Int. J. Syst. Evol. Microbiol.">
        <title>The Global Catalogue of Microorganisms (GCM) 10K type strain sequencing project: providing services to taxonomists for standard genome sequencing and annotation.</title>
        <authorList>
            <consortium name="The Broad Institute Genomics Platform"/>
            <consortium name="The Broad Institute Genome Sequencing Center for Infectious Disease"/>
            <person name="Wu L."/>
            <person name="Ma J."/>
        </authorList>
    </citation>
    <scope>NUCLEOTIDE SEQUENCE [LARGE SCALE GENOMIC DNA]</scope>
    <source>
        <strain evidence="1 2">JCM 11445</strain>
    </source>
</reference>
<name>A0ABN1TFV7_9ACTN</name>
<evidence type="ECO:0000313" key="1">
    <source>
        <dbReference type="EMBL" id="GAA1081340.1"/>
    </source>
</evidence>
<keyword evidence="2" id="KW-1185">Reference proteome</keyword>
<protein>
    <submittedName>
        <fullName evidence="1">Uncharacterized protein</fullName>
    </submittedName>
</protein>
<evidence type="ECO:0000313" key="2">
    <source>
        <dbReference type="Proteomes" id="UP001500033"/>
    </source>
</evidence>
<comment type="caution">
    <text evidence="1">The sequence shown here is derived from an EMBL/GenBank/DDBJ whole genome shotgun (WGS) entry which is preliminary data.</text>
</comment>
<organism evidence="1 2">
    <name type="scientific">Streptomyces rhizosphaericus</name>
    <dbReference type="NCBI Taxonomy" id="114699"/>
    <lineage>
        <taxon>Bacteria</taxon>
        <taxon>Bacillati</taxon>
        <taxon>Actinomycetota</taxon>
        <taxon>Actinomycetes</taxon>
        <taxon>Kitasatosporales</taxon>
        <taxon>Streptomycetaceae</taxon>
        <taxon>Streptomyces</taxon>
        <taxon>Streptomyces violaceusniger group</taxon>
    </lineage>
</organism>
<accession>A0ABN1TFV7</accession>
<dbReference type="EMBL" id="BAAAIE010000805">
    <property type="protein sequence ID" value="GAA1081340.1"/>
    <property type="molecule type" value="Genomic_DNA"/>
</dbReference>